<dbReference type="SUPFAM" id="SSF53335">
    <property type="entry name" value="S-adenosyl-L-methionine-dependent methyltransferases"/>
    <property type="match status" value="1"/>
</dbReference>
<dbReference type="Proteomes" id="UP000217545">
    <property type="component" value="Chromosome"/>
</dbReference>
<dbReference type="AlphaFoldDB" id="A0AAC9Z6Q6"/>
<dbReference type="InterPro" id="IPR029063">
    <property type="entry name" value="SAM-dependent_MTases_sf"/>
</dbReference>
<dbReference type="Pfam" id="PF06080">
    <property type="entry name" value="DUF938"/>
    <property type="match status" value="1"/>
</dbReference>
<sequence length="226" mass="24081">MAVRTVPGEASVALPEAGEKLFAPSAARNLEPIADLLAQIAPQPGDAEAPRPRALEIASGTGQHIVGFAGRCPQLDWYPSDVDPARLASITAYSAESGCTNIAPARQLDATEGHWPEDMAAFDLIVLCNLLHLISTPEAKALIRGAADHLAPGGRFVIYGPFMRAGELTSEGDLAFHTKLNSHDPEVGYKDDFDVMDWLQDNGLEMAEVIEMPANNLALVATRQSG</sequence>
<organism evidence="1 2">
    <name type="scientific">Phaeobacter gallaeciensis</name>
    <dbReference type="NCBI Taxonomy" id="60890"/>
    <lineage>
        <taxon>Bacteria</taxon>
        <taxon>Pseudomonadati</taxon>
        <taxon>Pseudomonadota</taxon>
        <taxon>Alphaproteobacteria</taxon>
        <taxon>Rhodobacterales</taxon>
        <taxon>Roseobacteraceae</taxon>
        <taxon>Phaeobacter</taxon>
    </lineage>
</organism>
<protein>
    <submittedName>
        <fullName evidence="1">Methyltransferase domain protein</fullName>
    </submittedName>
</protein>
<dbReference type="InterPro" id="IPR010342">
    <property type="entry name" value="DUF938"/>
</dbReference>
<dbReference type="RefSeq" id="WP_024096100.1">
    <property type="nucleotide sequence ID" value="NZ_CP010588.1"/>
</dbReference>
<dbReference type="EMBL" id="CP010784">
    <property type="protein sequence ID" value="ATF04703.1"/>
    <property type="molecule type" value="Genomic_DNA"/>
</dbReference>
<gene>
    <name evidence="1" type="ORF">PhaeoP63_00601</name>
</gene>
<dbReference type="GO" id="GO:0032259">
    <property type="term" value="P:methylation"/>
    <property type="evidence" value="ECO:0007669"/>
    <property type="project" value="UniProtKB-KW"/>
</dbReference>
<dbReference type="Gene3D" id="3.40.50.150">
    <property type="entry name" value="Vaccinia Virus protein VP39"/>
    <property type="match status" value="1"/>
</dbReference>
<dbReference type="GeneID" id="31845053"/>
<dbReference type="PANTHER" id="PTHR20974">
    <property type="entry name" value="UPF0585 PROTEIN CG18661"/>
    <property type="match status" value="1"/>
</dbReference>
<keyword evidence="1" id="KW-0489">Methyltransferase</keyword>
<accession>A0AAC9Z6Q6</accession>
<proteinExistence type="predicted"/>
<dbReference type="CDD" id="cd02440">
    <property type="entry name" value="AdoMet_MTases"/>
    <property type="match status" value="1"/>
</dbReference>
<dbReference type="GO" id="GO:0008168">
    <property type="term" value="F:methyltransferase activity"/>
    <property type="evidence" value="ECO:0007669"/>
    <property type="project" value="UniProtKB-KW"/>
</dbReference>
<evidence type="ECO:0000313" key="1">
    <source>
        <dbReference type="EMBL" id="ATF04703.1"/>
    </source>
</evidence>
<dbReference type="PANTHER" id="PTHR20974:SF0">
    <property type="entry name" value="UPF0585 PROTEIN CG18661"/>
    <property type="match status" value="1"/>
</dbReference>
<reference evidence="1 2" key="1">
    <citation type="journal article" date="2017" name="Front. Microbiol.">
        <title>Phaeobacter piscinae sp. nov., a species of the Roseobacter group and potential aquaculture probiont.</title>
        <authorList>
            <person name="Sonnenschein E.C."/>
            <person name="Phippen C.B.W."/>
            <person name="Nielsen K.F."/>
            <person name="Mateiu R.V."/>
            <person name="Melchiorsen J."/>
            <person name="Gram L."/>
            <person name="Overmann J."/>
            <person name="Freese H.M."/>
        </authorList>
    </citation>
    <scope>NUCLEOTIDE SEQUENCE [LARGE SCALE GENOMIC DNA]</scope>
    <source>
        <strain evidence="1 2">P63</strain>
    </source>
</reference>
<keyword evidence="1" id="KW-0808">Transferase</keyword>
<name>A0AAC9Z6Q6_9RHOB</name>
<evidence type="ECO:0000313" key="2">
    <source>
        <dbReference type="Proteomes" id="UP000217545"/>
    </source>
</evidence>